<dbReference type="SMART" id="SM01018">
    <property type="entry name" value="B12-binding_2"/>
    <property type="match status" value="1"/>
</dbReference>
<evidence type="ECO:0000259" key="4">
    <source>
        <dbReference type="PROSITE" id="PS51332"/>
    </source>
</evidence>
<dbReference type="Pfam" id="PF02607">
    <property type="entry name" value="B12-binding_2"/>
    <property type="match status" value="1"/>
</dbReference>
<keyword evidence="6" id="KW-0808">Transferase</keyword>
<evidence type="ECO:0000256" key="3">
    <source>
        <dbReference type="ARBA" id="ARBA00023285"/>
    </source>
</evidence>
<organism evidence="6">
    <name type="scientific">bioreactor metagenome</name>
    <dbReference type="NCBI Taxonomy" id="1076179"/>
    <lineage>
        <taxon>unclassified sequences</taxon>
        <taxon>metagenomes</taxon>
        <taxon>ecological metagenomes</taxon>
    </lineage>
</organism>
<dbReference type="Gene3D" id="1.10.1240.10">
    <property type="entry name" value="Methionine synthase domain"/>
    <property type="match status" value="1"/>
</dbReference>
<dbReference type="GO" id="GO:0050667">
    <property type="term" value="P:homocysteine metabolic process"/>
    <property type="evidence" value="ECO:0007669"/>
    <property type="project" value="TreeGrafter"/>
</dbReference>
<dbReference type="GO" id="GO:0032259">
    <property type="term" value="P:methylation"/>
    <property type="evidence" value="ECO:0007669"/>
    <property type="project" value="UniProtKB-KW"/>
</dbReference>
<dbReference type="EMBL" id="VSSQ01006552">
    <property type="protein sequence ID" value="MPM33089.1"/>
    <property type="molecule type" value="Genomic_DNA"/>
</dbReference>
<evidence type="ECO:0000259" key="5">
    <source>
        <dbReference type="PROSITE" id="PS51337"/>
    </source>
</evidence>
<comment type="similarity">
    <text evidence="1">Belongs to the methylamine corrinoid protein family.</text>
</comment>
<dbReference type="EC" id="2.1.1.13" evidence="6"/>
<dbReference type="PANTHER" id="PTHR45833:SF1">
    <property type="entry name" value="METHIONINE SYNTHASE"/>
    <property type="match status" value="1"/>
</dbReference>
<dbReference type="InterPro" id="IPR003759">
    <property type="entry name" value="Cbl-bd_cap"/>
</dbReference>
<dbReference type="InterPro" id="IPR036724">
    <property type="entry name" value="Cobalamin-bd_sf"/>
</dbReference>
<dbReference type="GO" id="GO:0008705">
    <property type="term" value="F:methionine synthase activity"/>
    <property type="evidence" value="ECO:0007669"/>
    <property type="project" value="UniProtKB-EC"/>
</dbReference>
<dbReference type="Pfam" id="PF02310">
    <property type="entry name" value="B12-binding"/>
    <property type="match status" value="1"/>
</dbReference>
<dbReference type="PROSITE" id="PS51337">
    <property type="entry name" value="B12_BINDING_NTER"/>
    <property type="match status" value="1"/>
</dbReference>
<dbReference type="GO" id="GO:0005829">
    <property type="term" value="C:cytosol"/>
    <property type="evidence" value="ECO:0007669"/>
    <property type="project" value="TreeGrafter"/>
</dbReference>
<dbReference type="Gene3D" id="3.40.50.280">
    <property type="entry name" value="Cobalamin-binding domain"/>
    <property type="match status" value="1"/>
</dbReference>
<keyword evidence="2" id="KW-0479">Metal-binding</keyword>
<evidence type="ECO:0000256" key="1">
    <source>
        <dbReference type="ARBA" id="ARBA00010854"/>
    </source>
</evidence>
<dbReference type="GO" id="GO:0046653">
    <property type="term" value="P:tetrahydrofolate metabolic process"/>
    <property type="evidence" value="ECO:0007669"/>
    <property type="project" value="TreeGrafter"/>
</dbReference>
<dbReference type="FunFam" id="3.40.50.280:FF:000003">
    <property type="entry name" value="Dimethylamine methyltransferase corrinoid protein"/>
    <property type="match status" value="1"/>
</dbReference>
<keyword evidence="6" id="KW-0489">Methyltransferase</keyword>
<dbReference type="GO" id="GO:0046872">
    <property type="term" value="F:metal ion binding"/>
    <property type="evidence" value="ECO:0007669"/>
    <property type="project" value="UniProtKB-KW"/>
</dbReference>
<dbReference type="SUPFAM" id="SSF47644">
    <property type="entry name" value="Methionine synthase domain"/>
    <property type="match status" value="1"/>
</dbReference>
<dbReference type="SUPFAM" id="SSF52242">
    <property type="entry name" value="Cobalamin (vitamin B12)-binding domain"/>
    <property type="match status" value="1"/>
</dbReference>
<dbReference type="GO" id="GO:0031419">
    <property type="term" value="F:cobalamin binding"/>
    <property type="evidence" value="ECO:0007669"/>
    <property type="project" value="InterPro"/>
</dbReference>
<dbReference type="PROSITE" id="PS51332">
    <property type="entry name" value="B12_BINDING"/>
    <property type="match status" value="1"/>
</dbReference>
<comment type="caution">
    <text evidence="6">The sequence shown here is derived from an EMBL/GenBank/DDBJ whole genome shotgun (WGS) entry which is preliminary data.</text>
</comment>
<feature type="domain" description="B12-binding N-terminal" evidence="5">
    <location>
        <begin position="1"/>
        <end position="87"/>
    </location>
</feature>
<gene>
    <name evidence="6" type="primary">metH_36</name>
    <name evidence="6" type="ORF">SDC9_79656</name>
</gene>
<keyword evidence="3" id="KW-0170">Cobalt</keyword>
<dbReference type="InterPro" id="IPR036594">
    <property type="entry name" value="Meth_synthase_dom"/>
</dbReference>
<sequence>MILEEISGAVMDGEPGEVKELCRQAIDENIQAGEILKQGLIAGMTEVGVLFKDGEMFVPEVLMSAKTLQAGVEYLFPYLKDAGIVSCGKVLAVTVEGDLHDIGLKLVQMMLEGAGFQVVNMGVDKSSKEIIARIKEENPNILAMSAMLTTTMDKMREVIEDIKGEGLDGKVQVMVGGAPISPAFAARIGAHYSSDATSAVSVAKELLGVK</sequence>
<proteinExistence type="inferred from homology"/>
<evidence type="ECO:0000256" key="2">
    <source>
        <dbReference type="ARBA" id="ARBA00022723"/>
    </source>
</evidence>
<accession>A0A644YXQ5</accession>
<name>A0A644YXQ5_9ZZZZ</name>
<evidence type="ECO:0000313" key="6">
    <source>
        <dbReference type="EMBL" id="MPM33089.1"/>
    </source>
</evidence>
<feature type="domain" description="B12-binding" evidence="4">
    <location>
        <begin position="87"/>
        <end position="210"/>
    </location>
</feature>
<dbReference type="PANTHER" id="PTHR45833">
    <property type="entry name" value="METHIONINE SYNTHASE"/>
    <property type="match status" value="1"/>
</dbReference>
<dbReference type="InterPro" id="IPR006158">
    <property type="entry name" value="Cobalamin-bd"/>
</dbReference>
<protein>
    <submittedName>
        <fullName evidence="6">Methionine synthase</fullName>
        <ecNumber evidence="6">2.1.1.13</ecNumber>
    </submittedName>
</protein>
<reference evidence="6" key="1">
    <citation type="submission" date="2019-08" db="EMBL/GenBank/DDBJ databases">
        <authorList>
            <person name="Kucharzyk K."/>
            <person name="Murdoch R.W."/>
            <person name="Higgins S."/>
            <person name="Loffler F."/>
        </authorList>
    </citation>
    <scope>NUCLEOTIDE SEQUENCE</scope>
</reference>
<dbReference type="AlphaFoldDB" id="A0A644YXQ5"/>
<dbReference type="InterPro" id="IPR050554">
    <property type="entry name" value="Met_Synthase/Corrinoid"/>
</dbReference>